<evidence type="ECO:0000259" key="2">
    <source>
        <dbReference type="Pfam" id="PF20434"/>
    </source>
</evidence>
<evidence type="ECO:0000313" key="3">
    <source>
        <dbReference type="EMBL" id="SDT53957.1"/>
    </source>
</evidence>
<dbReference type="PANTHER" id="PTHR48081">
    <property type="entry name" value="AB HYDROLASE SUPERFAMILY PROTEIN C4A8.06C"/>
    <property type="match status" value="1"/>
</dbReference>
<keyword evidence="4" id="KW-1185">Reference proteome</keyword>
<dbReference type="AlphaFoldDB" id="A0A1H2B7B1"/>
<dbReference type="EMBL" id="LT629750">
    <property type="protein sequence ID" value="SDT53957.1"/>
    <property type="molecule type" value="Genomic_DNA"/>
</dbReference>
<evidence type="ECO:0000313" key="4">
    <source>
        <dbReference type="Proteomes" id="UP000243904"/>
    </source>
</evidence>
<dbReference type="InterPro" id="IPR049492">
    <property type="entry name" value="BD-FAE-like_dom"/>
</dbReference>
<dbReference type="Gene3D" id="3.40.50.1820">
    <property type="entry name" value="alpha/beta hydrolase"/>
    <property type="match status" value="1"/>
</dbReference>
<accession>A0A1H2B7B1</accession>
<evidence type="ECO:0000256" key="1">
    <source>
        <dbReference type="ARBA" id="ARBA00022801"/>
    </source>
</evidence>
<dbReference type="InterPro" id="IPR029058">
    <property type="entry name" value="AB_hydrolase_fold"/>
</dbReference>
<dbReference type="SUPFAM" id="SSF53474">
    <property type="entry name" value="alpha/beta-Hydrolases"/>
    <property type="match status" value="1"/>
</dbReference>
<gene>
    <name evidence="3" type="ORF">SAMN05444158_6858</name>
</gene>
<reference evidence="4" key="1">
    <citation type="submission" date="2016-10" db="EMBL/GenBank/DDBJ databases">
        <authorList>
            <person name="Varghese N."/>
            <person name="Submissions S."/>
        </authorList>
    </citation>
    <scope>NUCLEOTIDE SEQUENCE [LARGE SCALE GENOMIC DNA]</scope>
    <source>
        <strain evidence="4">GAS369</strain>
    </source>
</reference>
<dbReference type="Proteomes" id="UP000243904">
    <property type="component" value="Chromosome I"/>
</dbReference>
<dbReference type="GO" id="GO:0016787">
    <property type="term" value="F:hydrolase activity"/>
    <property type="evidence" value="ECO:0007669"/>
    <property type="project" value="UniProtKB-KW"/>
</dbReference>
<feature type="domain" description="BD-FAE-like" evidence="2">
    <location>
        <begin position="69"/>
        <end position="169"/>
    </location>
</feature>
<sequence>MDRNAALPDIPDDLRQLMAEVGPKWRDSVAKNVDLMIHRFSDVLKRSPRDGVTVRPGISYGDHERNVFDVFLPESMATPPPVVLFVHGGAFVSGHRNRTEQIYSNVLYYLARHGIAGINIGYRLANHATYPAATDDIAAAVAWAHARAAEFGWDPARIFLMGHSAGAAHAGSYAYDPRFRPAGGTKLVGMIVVSGRVRIDNLPENPNAGKVEVYYGPDASKFDDYSPVAHIDKDSLPTFVAWAEFENPLIDVYCAELVYRLAHAKRKAPPSMWLSGHNHTSSIGQIGTSDDALGQAIVDFVRNPR</sequence>
<keyword evidence="1 3" id="KW-0378">Hydrolase</keyword>
<proteinExistence type="predicted"/>
<dbReference type="InterPro" id="IPR050300">
    <property type="entry name" value="GDXG_lipolytic_enzyme"/>
</dbReference>
<organism evidence="3 4">
    <name type="scientific">Bradyrhizobium canariense</name>
    <dbReference type="NCBI Taxonomy" id="255045"/>
    <lineage>
        <taxon>Bacteria</taxon>
        <taxon>Pseudomonadati</taxon>
        <taxon>Pseudomonadota</taxon>
        <taxon>Alphaproteobacteria</taxon>
        <taxon>Hyphomicrobiales</taxon>
        <taxon>Nitrobacteraceae</taxon>
        <taxon>Bradyrhizobium</taxon>
    </lineage>
</organism>
<protein>
    <submittedName>
        <fullName evidence="3">Alpha/beta hydrolase fold</fullName>
    </submittedName>
</protein>
<name>A0A1H2B7B1_9BRAD</name>
<dbReference type="Pfam" id="PF20434">
    <property type="entry name" value="BD-FAE"/>
    <property type="match status" value="1"/>
</dbReference>